<sequence length="286" mass="28482">MINFRYHVVSLAAVFLALAVGVALGVAFVDSDDNGAGGGGDSRADTAEQAFETAFADASAGIVGQGLADRRVVVVTTPGARTSEVEDLTARISDAGGSVVGEVALTTKLLDSANRQFAESIAQQSAGDVPGVQSGEDSYTRIGAALARALMGDPELDEQASTIRSAFEQGGLIDLPSAPTERADLALVVIGPSSADSARGEILAAVTSQLATSGAGGAVVGPSTTSVDGGVLDQVRSSDGAGSFSTVDVTDLAAGRLISVLALVKSSGGQNGSWGTTRSADGQLPQ</sequence>
<feature type="compositionally biased region" description="Polar residues" evidence="1">
    <location>
        <begin position="273"/>
        <end position="286"/>
    </location>
</feature>
<accession>A0ABN2JRH0</accession>
<dbReference type="RefSeq" id="WP_344199149.1">
    <property type="nucleotide sequence ID" value="NZ_BAAAME010000002.1"/>
</dbReference>
<evidence type="ECO:0000256" key="1">
    <source>
        <dbReference type="SAM" id="MobiDB-lite"/>
    </source>
</evidence>
<evidence type="ECO:0008006" key="4">
    <source>
        <dbReference type="Google" id="ProtNLM"/>
    </source>
</evidence>
<protein>
    <recommendedName>
        <fullName evidence="4">Copper transporter</fullName>
    </recommendedName>
</protein>
<feature type="region of interest" description="Disordered" evidence="1">
    <location>
        <begin position="267"/>
        <end position="286"/>
    </location>
</feature>
<evidence type="ECO:0000313" key="3">
    <source>
        <dbReference type="Proteomes" id="UP001501057"/>
    </source>
</evidence>
<gene>
    <name evidence="2" type="ORF">GCM10009710_13860</name>
</gene>
<reference evidence="2 3" key="1">
    <citation type="journal article" date="2019" name="Int. J. Syst. Evol. Microbiol.">
        <title>The Global Catalogue of Microorganisms (GCM) 10K type strain sequencing project: providing services to taxonomists for standard genome sequencing and annotation.</title>
        <authorList>
            <consortium name="The Broad Institute Genomics Platform"/>
            <consortium name="The Broad Institute Genome Sequencing Center for Infectious Disease"/>
            <person name="Wu L."/>
            <person name="Ma J."/>
        </authorList>
    </citation>
    <scope>NUCLEOTIDE SEQUENCE [LARGE SCALE GENOMIC DNA]</scope>
    <source>
        <strain evidence="2 3">JCM 13518</strain>
    </source>
</reference>
<proteinExistence type="predicted"/>
<dbReference type="Pfam" id="PF11382">
    <property type="entry name" value="MctB"/>
    <property type="match status" value="1"/>
</dbReference>
<name>A0ABN2JRH0_9ACTN</name>
<evidence type="ECO:0000313" key="2">
    <source>
        <dbReference type="EMBL" id="GAA1734474.1"/>
    </source>
</evidence>
<dbReference type="InterPro" id="IPR021522">
    <property type="entry name" value="MctB"/>
</dbReference>
<dbReference type="EMBL" id="BAAAME010000002">
    <property type="protein sequence ID" value="GAA1734474.1"/>
    <property type="molecule type" value="Genomic_DNA"/>
</dbReference>
<comment type="caution">
    <text evidence="2">The sequence shown here is derived from an EMBL/GenBank/DDBJ whole genome shotgun (WGS) entry which is preliminary data.</text>
</comment>
<dbReference type="Proteomes" id="UP001501057">
    <property type="component" value="Unassembled WGS sequence"/>
</dbReference>
<organism evidence="2 3">
    <name type="scientific">Aeromicrobium alkaliterrae</name>
    <dbReference type="NCBI Taxonomy" id="302168"/>
    <lineage>
        <taxon>Bacteria</taxon>
        <taxon>Bacillati</taxon>
        <taxon>Actinomycetota</taxon>
        <taxon>Actinomycetes</taxon>
        <taxon>Propionibacteriales</taxon>
        <taxon>Nocardioidaceae</taxon>
        <taxon>Aeromicrobium</taxon>
    </lineage>
</organism>
<keyword evidence="3" id="KW-1185">Reference proteome</keyword>